<dbReference type="GO" id="GO:0005743">
    <property type="term" value="C:mitochondrial inner membrane"/>
    <property type="evidence" value="ECO:0007669"/>
    <property type="project" value="UniProtKB-SubCell"/>
</dbReference>
<dbReference type="Proteomes" id="UP000076502">
    <property type="component" value="Unassembled WGS sequence"/>
</dbReference>
<keyword evidence="8" id="KW-0809">Transit peptide</keyword>
<dbReference type="OrthoDB" id="6241903at2759"/>
<dbReference type="InterPro" id="IPR026627">
    <property type="entry name" value="NDUFB2_animal"/>
</dbReference>
<accession>A0A154P757</accession>
<evidence type="ECO:0000256" key="11">
    <source>
        <dbReference type="ARBA" id="ARBA00023136"/>
    </source>
</evidence>
<comment type="function">
    <text evidence="1">Accessory subunit of the mitochondrial membrane respiratory chain NADH dehydrogenase (Complex I), that is believed not to be involved in catalysis. Complex I functions in the transfer of electrons from NADH to the respiratory chain. The immediate electron acceptor for the enzyme is believed to be ubiquinone.</text>
</comment>
<comment type="subcellular location">
    <subcellularLocation>
        <location evidence="2">Mitochondrion inner membrane</location>
        <topology evidence="2">Peripheral membrane protein</topology>
        <orientation evidence="2">Matrix side</orientation>
    </subcellularLocation>
</comment>
<keyword evidence="7" id="KW-0999">Mitochondrion inner membrane</keyword>
<keyword evidence="5" id="KW-0813">Transport</keyword>
<evidence type="ECO:0000256" key="7">
    <source>
        <dbReference type="ARBA" id="ARBA00022792"/>
    </source>
</evidence>
<keyword evidence="11" id="KW-0472">Membrane</keyword>
<dbReference type="GO" id="GO:0032981">
    <property type="term" value="P:mitochondrial respiratory chain complex I assembly"/>
    <property type="evidence" value="ECO:0007669"/>
    <property type="project" value="TreeGrafter"/>
</dbReference>
<evidence type="ECO:0000256" key="2">
    <source>
        <dbReference type="ARBA" id="ARBA00004443"/>
    </source>
</evidence>
<evidence type="ECO:0000256" key="9">
    <source>
        <dbReference type="ARBA" id="ARBA00022982"/>
    </source>
</evidence>
<evidence type="ECO:0000256" key="6">
    <source>
        <dbReference type="ARBA" id="ARBA00022660"/>
    </source>
</evidence>
<evidence type="ECO:0000313" key="13">
    <source>
        <dbReference type="Proteomes" id="UP000076502"/>
    </source>
</evidence>
<organism evidence="12 13">
    <name type="scientific">Dufourea novaeangliae</name>
    <name type="common">Sweat bee</name>
    <dbReference type="NCBI Taxonomy" id="178035"/>
    <lineage>
        <taxon>Eukaryota</taxon>
        <taxon>Metazoa</taxon>
        <taxon>Ecdysozoa</taxon>
        <taxon>Arthropoda</taxon>
        <taxon>Hexapoda</taxon>
        <taxon>Insecta</taxon>
        <taxon>Pterygota</taxon>
        <taxon>Neoptera</taxon>
        <taxon>Endopterygota</taxon>
        <taxon>Hymenoptera</taxon>
        <taxon>Apocrita</taxon>
        <taxon>Aculeata</taxon>
        <taxon>Apoidea</taxon>
        <taxon>Anthophila</taxon>
        <taxon>Halictidae</taxon>
        <taxon>Rophitinae</taxon>
        <taxon>Dufourea</taxon>
    </lineage>
</organism>
<keyword evidence="10" id="KW-0496">Mitochondrion</keyword>
<evidence type="ECO:0000256" key="5">
    <source>
        <dbReference type="ARBA" id="ARBA00022448"/>
    </source>
</evidence>
<dbReference type="STRING" id="178035.A0A154P757"/>
<keyword evidence="12" id="KW-0830">Ubiquinone</keyword>
<dbReference type="AlphaFoldDB" id="A0A154P757"/>
<sequence length="94" mass="11117">MLISRGVQLLKTVSHRKPVKGALINSNQIRLEWMYREVKHPPARDKILSEICGAVLWWWVLWNLWHDWRVLVEGHLPAPIPEHWTDEELGIPPE</sequence>
<dbReference type="EMBL" id="KQ434820">
    <property type="protein sequence ID" value="KZC07028.1"/>
    <property type="molecule type" value="Genomic_DNA"/>
</dbReference>
<evidence type="ECO:0000256" key="10">
    <source>
        <dbReference type="ARBA" id="ARBA00023128"/>
    </source>
</evidence>
<evidence type="ECO:0000256" key="4">
    <source>
        <dbReference type="ARBA" id="ARBA00011533"/>
    </source>
</evidence>
<protein>
    <submittedName>
        <fullName evidence="12">NADH dehydrogenase [ubiquinone] 1 beta subcomplex subunit 2, mitochondrial</fullName>
    </submittedName>
</protein>
<evidence type="ECO:0000256" key="1">
    <source>
        <dbReference type="ARBA" id="ARBA00003195"/>
    </source>
</evidence>
<keyword evidence="9" id="KW-0249">Electron transport</keyword>
<dbReference type="Pfam" id="PF14813">
    <property type="entry name" value="NADH_B2"/>
    <property type="match status" value="1"/>
</dbReference>
<dbReference type="OMA" id="GANFCAT"/>
<proteinExistence type="inferred from homology"/>
<evidence type="ECO:0000256" key="3">
    <source>
        <dbReference type="ARBA" id="ARBA00005923"/>
    </source>
</evidence>
<dbReference type="PANTHER" id="PTHR15223">
    <property type="entry name" value="NADH-UBIQUINONE OXIDOREDUCTASE AGGG SUBUNIT"/>
    <property type="match status" value="1"/>
</dbReference>
<evidence type="ECO:0000313" key="12">
    <source>
        <dbReference type="EMBL" id="KZC07028.1"/>
    </source>
</evidence>
<comment type="similarity">
    <text evidence="3">Belongs to the complex I NDUFB2 subunit family.</text>
</comment>
<dbReference type="PANTHER" id="PTHR15223:SF1">
    <property type="entry name" value="NADH DEHYDROGENASE [UBIQUINONE] 1 BETA SUBCOMPLEX SUBUNIT 2, MITOCHONDRIAL"/>
    <property type="match status" value="1"/>
</dbReference>
<reference evidence="12 13" key="1">
    <citation type="submission" date="2015-07" db="EMBL/GenBank/DDBJ databases">
        <title>The genome of Dufourea novaeangliae.</title>
        <authorList>
            <person name="Pan H."/>
            <person name="Kapheim K."/>
        </authorList>
    </citation>
    <scope>NUCLEOTIDE SEQUENCE [LARGE SCALE GENOMIC DNA]</scope>
    <source>
        <strain evidence="12">0120121106</strain>
        <tissue evidence="12">Whole body</tissue>
    </source>
</reference>
<name>A0A154P757_DUFNO</name>
<gene>
    <name evidence="12" type="ORF">WN55_08912</name>
</gene>
<keyword evidence="6" id="KW-0679">Respiratory chain</keyword>
<comment type="subunit">
    <text evidence="4">Complex I is composed of 45 different subunits.</text>
</comment>
<dbReference type="GO" id="GO:0045271">
    <property type="term" value="C:respiratory chain complex I"/>
    <property type="evidence" value="ECO:0007669"/>
    <property type="project" value="InterPro"/>
</dbReference>
<keyword evidence="13" id="KW-1185">Reference proteome</keyword>
<evidence type="ECO:0000256" key="8">
    <source>
        <dbReference type="ARBA" id="ARBA00022946"/>
    </source>
</evidence>